<dbReference type="EMBL" id="JAEQND010000013">
    <property type="protein sequence ID" value="MBL0427708.1"/>
    <property type="molecule type" value="Genomic_DNA"/>
</dbReference>
<sequence>MATTKTPFFNGVSFSCDTQALTLTRRAYTGEDQTLPVTQEQASNLASMPDNCAAHSVAWFHAVNADFDRNPGKYLES</sequence>
<evidence type="ECO:0000313" key="2">
    <source>
        <dbReference type="Proteomes" id="UP000622707"/>
    </source>
</evidence>
<comment type="caution">
    <text evidence="1">The sequence shown here is derived from an EMBL/GenBank/DDBJ whole genome shotgun (WGS) entry which is preliminary data.</text>
</comment>
<reference evidence="1 2" key="1">
    <citation type="journal article" date="2017" name="Int. J. Syst. Evol. Microbiol.">
        <title>Ramlibacter alkalitolerans sp. nov., alkali-tolerant bacterium isolated from soil of ginseng.</title>
        <authorList>
            <person name="Lee D.H."/>
            <person name="Cha C.J."/>
        </authorList>
    </citation>
    <scope>NUCLEOTIDE SEQUENCE [LARGE SCALE GENOMIC DNA]</scope>
    <source>
        <strain evidence="1 2">KACC 19305</strain>
    </source>
</reference>
<organism evidence="1 2">
    <name type="scientific">Ramlibacter alkalitolerans</name>
    <dbReference type="NCBI Taxonomy" id="2039631"/>
    <lineage>
        <taxon>Bacteria</taxon>
        <taxon>Pseudomonadati</taxon>
        <taxon>Pseudomonadota</taxon>
        <taxon>Betaproteobacteria</taxon>
        <taxon>Burkholderiales</taxon>
        <taxon>Comamonadaceae</taxon>
        <taxon>Ramlibacter</taxon>
    </lineage>
</organism>
<gene>
    <name evidence="1" type="ORF">JI746_21515</name>
</gene>
<evidence type="ECO:0000313" key="1">
    <source>
        <dbReference type="EMBL" id="MBL0427708.1"/>
    </source>
</evidence>
<proteinExistence type="predicted"/>
<dbReference type="PROSITE" id="PS51257">
    <property type="entry name" value="PROKAR_LIPOPROTEIN"/>
    <property type="match status" value="1"/>
</dbReference>
<dbReference type="RefSeq" id="WP_201692342.1">
    <property type="nucleotide sequence ID" value="NZ_JAEQND010000013.1"/>
</dbReference>
<protein>
    <submittedName>
        <fullName evidence="1">Uncharacterized protein</fullName>
    </submittedName>
</protein>
<keyword evidence="2" id="KW-1185">Reference proteome</keyword>
<name>A0ABS1JU11_9BURK</name>
<dbReference type="Proteomes" id="UP000622707">
    <property type="component" value="Unassembled WGS sequence"/>
</dbReference>
<accession>A0ABS1JU11</accession>